<organism evidence="1 2">
    <name type="scientific">Lasiodiplodia mahajangana</name>
    <dbReference type="NCBI Taxonomy" id="1108764"/>
    <lineage>
        <taxon>Eukaryota</taxon>
        <taxon>Fungi</taxon>
        <taxon>Dikarya</taxon>
        <taxon>Ascomycota</taxon>
        <taxon>Pezizomycotina</taxon>
        <taxon>Dothideomycetes</taxon>
        <taxon>Dothideomycetes incertae sedis</taxon>
        <taxon>Botryosphaeriales</taxon>
        <taxon>Botryosphaeriaceae</taxon>
        <taxon>Lasiodiplodia</taxon>
    </lineage>
</organism>
<dbReference type="EMBL" id="JAPUUL010000013">
    <property type="protein sequence ID" value="KAJ8133434.1"/>
    <property type="molecule type" value="Genomic_DNA"/>
</dbReference>
<evidence type="ECO:0000313" key="1">
    <source>
        <dbReference type="EMBL" id="KAJ8133434.1"/>
    </source>
</evidence>
<keyword evidence="2" id="KW-1185">Reference proteome</keyword>
<comment type="caution">
    <text evidence="1">The sequence shown here is derived from an EMBL/GenBank/DDBJ whole genome shotgun (WGS) entry which is preliminary data.</text>
</comment>
<proteinExistence type="predicted"/>
<name>A0ACC2K1K8_9PEZI</name>
<reference evidence="1" key="1">
    <citation type="submission" date="2022-12" db="EMBL/GenBank/DDBJ databases">
        <title>Genome Sequence of Lasiodiplodia mahajangana.</title>
        <authorList>
            <person name="Buettner E."/>
        </authorList>
    </citation>
    <scope>NUCLEOTIDE SEQUENCE</scope>
    <source>
        <strain evidence="1">VT137</strain>
    </source>
</reference>
<accession>A0ACC2K1K8</accession>
<evidence type="ECO:0000313" key="2">
    <source>
        <dbReference type="Proteomes" id="UP001153332"/>
    </source>
</evidence>
<gene>
    <name evidence="1" type="ORF">O1611_g180</name>
</gene>
<protein>
    <submittedName>
        <fullName evidence="1">Uncharacterized protein</fullName>
    </submittedName>
</protein>
<dbReference type="Proteomes" id="UP001153332">
    <property type="component" value="Unassembled WGS sequence"/>
</dbReference>
<sequence>MVAREGNWATKWAVALASPYVCILSRKRKPLVIGLIMNEMENRVRLQVGERQFSTTKDTLMGESAYFSALFSGRWSNQSDDGSYFIDSDPELFVDILRYLRSGNYPLFFDPAAGTYDYARYSALLGEAQYFGITQLENWIRNQRYLEAVKTRYSLDVLGPIKAEHLKGHSYSVTAAQRLEFSFLQQVQKTYLCPRRILAHNGHPRVCEHMCPNSLDNSEKEYDETQVVIAVVTRKQHIFNPAICLGVEAKVE</sequence>